<dbReference type="EMBL" id="CP089281">
    <property type="protein sequence ID" value="USP82794.1"/>
    <property type="molecule type" value="Genomic_DNA"/>
</dbReference>
<keyword evidence="3" id="KW-1185">Reference proteome</keyword>
<sequence>MFRRIEDTMQADPSFSPNLQELGFFMNETGHIRMTNAPDKPFLYHATNNERINEVRREAFQICLRREVEKRLANIGLSRVYLPQFTASQPDEPSIPILAPTPETLKASKRVIVLVNDSTQDLGILSYGHLQREGGINAGSVVNFAKELIKRASTNTTEQDAEIFKDGYELEDKSAAPALIVMNTGQLLYSHKYRQPMTLRSWSALPRKSAVHDMIRIHEENSVSGHRTPIEHIQTIFDGILLNPERISPDAEIYLSAIENGTEHILNLLASDFPKYTSRLTALALVHCTLDDSQIKDPQLRSFLHTRARQWKFNDTTPDPLICTNLPKDYSGPRKLDLVAEMQDMALEDKKTAPEETEWASGKDVVCPSFGGGEEPLAEFVFTDGSVQEAVLGFFEEVRREGEGVDWEPQVEGPKVPFAGTMVESELLKAAGLMEEEQE</sequence>
<gene>
    <name evidence="2" type="ORF">yc1106_10068</name>
</gene>
<dbReference type="GO" id="GO:0035197">
    <property type="term" value="F:siRNA binding"/>
    <property type="evidence" value="ECO:0007669"/>
    <property type="project" value="TreeGrafter"/>
</dbReference>
<dbReference type="PANTHER" id="PTHR21357:SF4">
    <property type="entry name" value="FAM172 FAMILY PROTEIN HOMOLOG CG10038"/>
    <property type="match status" value="1"/>
</dbReference>
<proteinExistence type="predicted"/>
<feature type="domain" description="Arb2" evidence="1">
    <location>
        <begin position="15"/>
        <end position="315"/>
    </location>
</feature>
<organism evidence="2 3">
    <name type="scientific">Curvularia clavata</name>
    <dbReference type="NCBI Taxonomy" id="95742"/>
    <lineage>
        <taxon>Eukaryota</taxon>
        <taxon>Fungi</taxon>
        <taxon>Dikarya</taxon>
        <taxon>Ascomycota</taxon>
        <taxon>Pezizomycotina</taxon>
        <taxon>Dothideomycetes</taxon>
        <taxon>Pleosporomycetidae</taxon>
        <taxon>Pleosporales</taxon>
        <taxon>Pleosporineae</taxon>
        <taxon>Pleosporaceae</taxon>
        <taxon>Curvularia</taxon>
    </lineage>
</organism>
<dbReference type="InterPro" id="IPR053858">
    <property type="entry name" value="Arb2_dom"/>
</dbReference>
<dbReference type="PANTHER" id="PTHR21357">
    <property type="entry name" value="FAM172 FAMILY PROTEIN HOMOLOG CG10038"/>
    <property type="match status" value="1"/>
</dbReference>
<accession>A0A9Q9DYB1</accession>
<evidence type="ECO:0000313" key="3">
    <source>
        <dbReference type="Proteomes" id="UP001056012"/>
    </source>
</evidence>
<dbReference type="OrthoDB" id="421951at2759"/>
<protein>
    <recommendedName>
        <fullName evidence="1">Arb2 domain-containing protein</fullName>
    </recommendedName>
</protein>
<dbReference type="Pfam" id="PF22749">
    <property type="entry name" value="Arb2"/>
    <property type="match status" value="1"/>
</dbReference>
<evidence type="ECO:0000259" key="1">
    <source>
        <dbReference type="Pfam" id="PF22749"/>
    </source>
</evidence>
<name>A0A9Q9DYB1_CURCL</name>
<dbReference type="GO" id="GO:0005634">
    <property type="term" value="C:nucleus"/>
    <property type="evidence" value="ECO:0007669"/>
    <property type="project" value="TreeGrafter"/>
</dbReference>
<dbReference type="Proteomes" id="UP001056012">
    <property type="component" value="Chromosome 8"/>
</dbReference>
<dbReference type="InterPro" id="IPR048263">
    <property type="entry name" value="Arb2"/>
</dbReference>
<dbReference type="GO" id="GO:0031048">
    <property type="term" value="P:regulatory ncRNA-mediated heterochromatin formation"/>
    <property type="evidence" value="ECO:0007669"/>
    <property type="project" value="TreeGrafter"/>
</dbReference>
<reference evidence="2" key="1">
    <citation type="submission" date="2021-12" db="EMBL/GenBank/DDBJ databases">
        <title>Curvularia clavata genome.</title>
        <authorList>
            <person name="Cao Y."/>
        </authorList>
    </citation>
    <scope>NUCLEOTIDE SEQUENCE</scope>
    <source>
        <strain evidence="2">Yc1106</strain>
    </source>
</reference>
<evidence type="ECO:0000313" key="2">
    <source>
        <dbReference type="EMBL" id="USP82794.1"/>
    </source>
</evidence>
<dbReference type="VEuPathDB" id="FungiDB:yc1106_10068"/>
<dbReference type="AlphaFoldDB" id="A0A9Q9DYB1"/>